<dbReference type="OMA" id="GLYMVFG"/>
<evidence type="ECO:0000256" key="1">
    <source>
        <dbReference type="ARBA" id="ARBA00004141"/>
    </source>
</evidence>
<reference evidence="7 8" key="1">
    <citation type="journal article" date="2008" name="Nature">
        <title>The genome of the model beetle and pest Tribolium castaneum.</title>
        <authorList>
            <consortium name="Tribolium Genome Sequencing Consortium"/>
            <person name="Richards S."/>
            <person name="Gibbs R.A."/>
            <person name="Weinstock G.M."/>
            <person name="Brown S.J."/>
            <person name="Denell R."/>
            <person name="Beeman R.W."/>
            <person name="Gibbs R."/>
            <person name="Beeman R.W."/>
            <person name="Brown S.J."/>
            <person name="Bucher G."/>
            <person name="Friedrich M."/>
            <person name="Grimmelikhuijzen C.J."/>
            <person name="Klingler M."/>
            <person name="Lorenzen M."/>
            <person name="Richards S."/>
            <person name="Roth S."/>
            <person name="Schroder R."/>
            <person name="Tautz D."/>
            <person name="Zdobnov E.M."/>
            <person name="Muzny D."/>
            <person name="Gibbs R.A."/>
            <person name="Weinstock G.M."/>
            <person name="Attaway T."/>
            <person name="Bell S."/>
            <person name="Buhay C.J."/>
            <person name="Chandrabose M.N."/>
            <person name="Chavez D."/>
            <person name="Clerk-Blankenburg K.P."/>
            <person name="Cree A."/>
            <person name="Dao M."/>
            <person name="Davis C."/>
            <person name="Chacko J."/>
            <person name="Dinh H."/>
            <person name="Dugan-Rocha S."/>
            <person name="Fowler G."/>
            <person name="Garner T.T."/>
            <person name="Garnes J."/>
            <person name="Gnirke A."/>
            <person name="Hawes A."/>
            <person name="Hernandez J."/>
            <person name="Hines S."/>
            <person name="Holder M."/>
            <person name="Hume J."/>
            <person name="Jhangiani S.N."/>
            <person name="Joshi V."/>
            <person name="Khan Z.M."/>
            <person name="Jackson L."/>
            <person name="Kovar C."/>
            <person name="Kowis A."/>
            <person name="Lee S."/>
            <person name="Lewis L.R."/>
            <person name="Margolis J."/>
            <person name="Morgan M."/>
            <person name="Nazareth L.V."/>
            <person name="Nguyen N."/>
            <person name="Okwuonu G."/>
            <person name="Parker D."/>
            <person name="Richards S."/>
            <person name="Ruiz S.J."/>
            <person name="Santibanez J."/>
            <person name="Savard J."/>
            <person name="Scherer S.E."/>
            <person name="Schneider B."/>
            <person name="Sodergren E."/>
            <person name="Tautz D."/>
            <person name="Vattahil S."/>
            <person name="Villasana D."/>
            <person name="White C.S."/>
            <person name="Wright R."/>
            <person name="Park Y."/>
            <person name="Beeman R.W."/>
            <person name="Lord J."/>
            <person name="Oppert B."/>
            <person name="Lorenzen M."/>
            <person name="Brown S."/>
            <person name="Wang L."/>
            <person name="Savard J."/>
            <person name="Tautz D."/>
            <person name="Richards S."/>
            <person name="Weinstock G."/>
            <person name="Gibbs R.A."/>
            <person name="Liu Y."/>
            <person name="Worley K."/>
            <person name="Weinstock G."/>
            <person name="Elsik C.G."/>
            <person name="Reese J.T."/>
            <person name="Elhaik E."/>
            <person name="Landan G."/>
            <person name="Graur D."/>
            <person name="Arensburger P."/>
            <person name="Atkinson P."/>
            <person name="Beeman R.W."/>
            <person name="Beidler J."/>
            <person name="Brown S.J."/>
            <person name="Demuth J.P."/>
            <person name="Drury D.W."/>
            <person name="Du Y.Z."/>
            <person name="Fujiwara H."/>
            <person name="Lorenzen M."/>
            <person name="Maselli V."/>
            <person name="Osanai M."/>
            <person name="Park Y."/>
            <person name="Robertson H.M."/>
            <person name="Tu Z."/>
            <person name="Wang J.J."/>
            <person name="Wang S."/>
            <person name="Richards S."/>
            <person name="Song H."/>
            <person name="Zhang L."/>
            <person name="Sodergren E."/>
            <person name="Werner D."/>
            <person name="Stanke M."/>
            <person name="Morgenstern B."/>
            <person name="Solovyev V."/>
            <person name="Kosarev P."/>
            <person name="Brown G."/>
            <person name="Chen H.C."/>
            <person name="Ermolaeva O."/>
            <person name="Hlavina W."/>
            <person name="Kapustin Y."/>
            <person name="Kiryutin B."/>
            <person name="Kitts P."/>
            <person name="Maglott D."/>
            <person name="Pruitt K."/>
            <person name="Sapojnikov V."/>
            <person name="Souvorov A."/>
            <person name="Mackey A.J."/>
            <person name="Waterhouse R.M."/>
            <person name="Wyder S."/>
            <person name="Zdobnov E.M."/>
            <person name="Zdobnov E.M."/>
            <person name="Wyder S."/>
            <person name="Kriventseva E.V."/>
            <person name="Kadowaki T."/>
            <person name="Bork P."/>
            <person name="Aranda M."/>
            <person name="Bao R."/>
            <person name="Beermann A."/>
            <person name="Berns N."/>
            <person name="Bolognesi R."/>
            <person name="Bonneton F."/>
            <person name="Bopp D."/>
            <person name="Brown S.J."/>
            <person name="Bucher G."/>
            <person name="Butts T."/>
            <person name="Chaumot A."/>
            <person name="Denell R.E."/>
            <person name="Ferrier D.E."/>
            <person name="Friedrich M."/>
            <person name="Gordon C.M."/>
            <person name="Jindra M."/>
            <person name="Klingler M."/>
            <person name="Lan Q."/>
            <person name="Lattorff H.M."/>
            <person name="Laudet V."/>
            <person name="von Levetsow C."/>
            <person name="Liu Z."/>
            <person name="Lutz R."/>
            <person name="Lynch J.A."/>
            <person name="da Fonseca R.N."/>
            <person name="Posnien N."/>
            <person name="Reuter R."/>
            <person name="Roth S."/>
            <person name="Savard J."/>
            <person name="Schinko J.B."/>
            <person name="Schmitt C."/>
            <person name="Schoppmeier M."/>
            <person name="Schroder R."/>
            <person name="Shippy T.D."/>
            <person name="Simonnet F."/>
            <person name="Marques-Souza H."/>
            <person name="Tautz D."/>
            <person name="Tomoyasu Y."/>
            <person name="Trauner J."/>
            <person name="Van der Zee M."/>
            <person name="Vervoort M."/>
            <person name="Wittkopp N."/>
            <person name="Wimmer E.A."/>
            <person name="Yang X."/>
            <person name="Jones A.K."/>
            <person name="Sattelle D.B."/>
            <person name="Ebert P.R."/>
            <person name="Nelson D."/>
            <person name="Scott J.G."/>
            <person name="Beeman R.W."/>
            <person name="Muthukrishnan S."/>
            <person name="Kramer K.J."/>
            <person name="Arakane Y."/>
            <person name="Beeman R.W."/>
            <person name="Zhu Q."/>
            <person name="Hogenkamp D."/>
            <person name="Dixit R."/>
            <person name="Oppert B."/>
            <person name="Jiang H."/>
            <person name="Zou Z."/>
            <person name="Marshall J."/>
            <person name="Elpidina E."/>
            <person name="Vinokurov K."/>
            <person name="Oppert C."/>
            <person name="Zou Z."/>
            <person name="Evans J."/>
            <person name="Lu Z."/>
            <person name="Zhao P."/>
            <person name="Sumathipala N."/>
            <person name="Altincicek B."/>
            <person name="Vilcinskas A."/>
            <person name="Williams M."/>
            <person name="Hultmark D."/>
            <person name="Hetru C."/>
            <person name="Jiang H."/>
            <person name="Grimmelikhuijzen C.J."/>
            <person name="Hauser F."/>
            <person name="Cazzamali G."/>
            <person name="Williamson M."/>
            <person name="Park Y."/>
            <person name="Li B."/>
            <person name="Tanaka Y."/>
            <person name="Predel R."/>
            <person name="Neupert S."/>
            <person name="Schachtner J."/>
            <person name="Verleyen P."/>
            <person name="Raible F."/>
            <person name="Bork P."/>
            <person name="Friedrich M."/>
            <person name="Walden K.K."/>
            <person name="Robertson H.M."/>
            <person name="Angeli S."/>
            <person name="Foret S."/>
            <person name="Bucher G."/>
            <person name="Schuetz S."/>
            <person name="Maleszka R."/>
            <person name="Wimmer E.A."/>
            <person name="Beeman R.W."/>
            <person name="Lorenzen M."/>
            <person name="Tomoyasu Y."/>
            <person name="Miller S.C."/>
            <person name="Grossmann D."/>
            <person name="Bucher G."/>
        </authorList>
    </citation>
    <scope>NUCLEOTIDE SEQUENCE [LARGE SCALE GENOMIC DNA]</scope>
    <source>
        <strain evidence="7 8">Georgia GA2</strain>
    </source>
</reference>
<keyword evidence="4 6" id="KW-1133">Transmembrane helix</keyword>
<dbReference type="KEGG" id="tca:660609"/>
<evidence type="ECO:0000256" key="2">
    <source>
        <dbReference type="ARBA" id="ARBA00008573"/>
    </source>
</evidence>
<feature type="transmembrane region" description="Helical" evidence="6">
    <location>
        <begin position="91"/>
        <end position="111"/>
    </location>
</feature>
<proteinExistence type="inferred from homology"/>
<dbReference type="GO" id="GO:0016020">
    <property type="term" value="C:membrane"/>
    <property type="evidence" value="ECO:0007669"/>
    <property type="project" value="UniProtKB-SubCell"/>
</dbReference>
<dbReference type="eggNOG" id="KOG1725">
    <property type="taxonomic scope" value="Eukaryota"/>
</dbReference>
<feature type="transmembrane region" description="Helical" evidence="6">
    <location>
        <begin position="117"/>
        <end position="141"/>
    </location>
</feature>
<dbReference type="AlphaFoldDB" id="D6WQ76"/>
<organism evidence="7 8">
    <name type="scientific">Tribolium castaneum</name>
    <name type="common">Red flour beetle</name>
    <dbReference type="NCBI Taxonomy" id="7070"/>
    <lineage>
        <taxon>Eukaryota</taxon>
        <taxon>Metazoa</taxon>
        <taxon>Ecdysozoa</taxon>
        <taxon>Arthropoda</taxon>
        <taxon>Hexapoda</taxon>
        <taxon>Insecta</taxon>
        <taxon>Pterygota</taxon>
        <taxon>Neoptera</taxon>
        <taxon>Endopterygota</taxon>
        <taxon>Coleoptera</taxon>
        <taxon>Polyphaga</taxon>
        <taxon>Cucujiformia</taxon>
        <taxon>Tenebrionidae</taxon>
        <taxon>Tenebrionidae incertae sedis</taxon>
        <taxon>Tribolium</taxon>
    </lineage>
</organism>
<keyword evidence="3 6" id="KW-0812">Transmembrane</keyword>
<dbReference type="Pfam" id="PF03134">
    <property type="entry name" value="TB2_DP1_HVA22"/>
    <property type="match status" value="1"/>
</dbReference>
<feature type="transmembrane region" description="Helical" evidence="6">
    <location>
        <begin position="39"/>
        <end position="70"/>
    </location>
</feature>
<keyword evidence="8" id="KW-1185">Reference proteome</keyword>
<evidence type="ECO:0000313" key="8">
    <source>
        <dbReference type="Proteomes" id="UP000007266"/>
    </source>
</evidence>
<dbReference type="Proteomes" id="UP000007266">
    <property type="component" value="Linkage group 7"/>
</dbReference>
<evidence type="ECO:0000313" key="7">
    <source>
        <dbReference type="EMBL" id="EFA06115.1"/>
    </source>
</evidence>
<dbReference type="PANTHER" id="PTHR12300">
    <property type="entry name" value="HVA22-LIKE PROTEINS"/>
    <property type="match status" value="1"/>
</dbReference>
<name>D6WQ76_TRICA</name>
<evidence type="ECO:0000256" key="4">
    <source>
        <dbReference type="ARBA" id="ARBA00022989"/>
    </source>
</evidence>
<keyword evidence="7" id="KW-0675">Receptor</keyword>
<dbReference type="EMBL" id="KQ971354">
    <property type="protein sequence ID" value="EFA06115.1"/>
    <property type="molecule type" value="Genomic_DNA"/>
</dbReference>
<dbReference type="InParanoid" id="D6WQ76"/>
<dbReference type="FunCoup" id="D6WQ76">
    <property type="interactions" value="586"/>
</dbReference>
<dbReference type="InterPro" id="IPR004345">
    <property type="entry name" value="TB2_DP1_HVA22"/>
</dbReference>
<dbReference type="PANTHER" id="PTHR12300:SF161">
    <property type="entry name" value="RECEPTOR EXPRESSION-ENHANCING PROTEIN"/>
    <property type="match status" value="1"/>
</dbReference>
<reference evidence="7 8" key="2">
    <citation type="journal article" date="2010" name="Nucleic Acids Res.">
        <title>BeetleBase in 2010: revisions to provide comprehensive genomic information for Tribolium castaneum.</title>
        <authorList>
            <person name="Kim H.S."/>
            <person name="Murphy T."/>
            <person name="Xia J."/>
            <person name="Caragea D."/>
            <person name="Park Y."/>
            <person name="Beeman R.W."/>
            <person name="Lorenzen M.D."/>
            <person name="Butcher S."/>
            <person name="Manak J.R."/>
            <person name="Brown S.J."/>
        </authorList>
    </citation>
    <scope>GENOME REANNOTATION</scope>
    <source>
        <strain evidence="7 8">Georgia GA2</strain>
    </source>
</reference>
<evidence type="ECO:0000256" key="3">
    <source>
        <dbReference type="ARBA" id="ARBA00022692"/>
    </source>
</evidence>
<evidence type="ECO:0000256" key="6">
    <source>
        <dbReference type="RuleBase" id="RU362006"/>
    </source>
</evidence>
<dbReference type="HOGENOM" id="CLU_028431_2_0_1"/>
<comment type="similarity">
    <text evidence="2 6">Belongs to the DP1 family.</text>
</comment>
<protein>
    <recommendedName>
        <fullName evidence="6">Receptor expression-enhancing protein</fullName>
    </recommendedName>
</protein>
<keyword evidence="5 6" id="KW-0472">Membrane</keyword>
<comment type="subcellular location">
    <subcellularLocation>
        <location evidence="1 6">Membrane</location>
        <topology evidence="1 6">Multi-pass membrane protein</topology>
    </subcellularLocation>
</comment>
<dbReference type="PhylomeDB" id="D6WQ76"/>
<accession>D6WQ76</accession>
<gene>
    <name evidence="7" type="primary">AUGUSTUS-3.0.2_08958</name>
    <name evidence="7" type="ORF">TcasGA2_TC008958</name>
</gene>
<dbReference type="STRING" id="7070.D6WQ76"/>
<dbReference type="OrthoDB" id="10009287at2759"/>
<sequence>MAGRVAEIKEELNKSLHDKSKPWSSLLATVEAKTGVDRLYIFIGSIAIIGLWLVFGYAAQLVCNTVGFVYPAYVSIRAIESKQKDDDTKWLTYWVVFAIFSILEFFSDLIVGWFPLYWLMKCVFFVWLMIPTELNGSLILYKKIVRPYFLKHHNSVDEVLAKAKDSANKLLEKTE</sequence>
<evidence type="ECO:0000256" key="5">
    <source>
        <dbReference type="ARBA" id="ARBA00023136"/>
    </source>
</evidence>